<evidence type="ECO:0000256" key="4">
    <source>
        <dbReference type="ARBA" id="ARBA00006627"/>
    </source>
</evidence>
<comment type="similarity">
    <text evidence="4">Belongs to the TMEM43 family.</text>
</comment>
<keyword evidence="6" id="KW-0256">Endoplasmic reticulum</keyword>
<dbReference type="GO" id="GO:0005789">
    <property type="term" value="C:endoplasmic reticulum membrane"/>
    <property type="evidence" value="ECO:0007669"/>
    <property type="project" value="UniProtKB-SubCell"/>
</dbReference>
<dbReference type="PANTHER" id="PTHR13416:SF2">
    <property type="entry name" value="TRANSMEMBRANE PROTEIN 43"/>
    <property type="match status" value="1"/>
</dbReference>
<evidence type="ECO:0000256" key="1">
    <source>
        <dbReference type="ARBA" id="ARBA00004127"/>
    </source>
</evidence>
<keyword evidence="8 10" id="KW-0472">Membrane</keyword>
<dbReference type="InterPro" id="IPR012430">
    <property type="entry name" value="TMEM43_fam"/>
</dbReference>
<comment type="subcellular location">
    <subcellularLocation>
        <location evidence="1">Endomembrane system</location>
        <topology evidence="1">Multi-pass membrane protein</topology>
    </subcellularLocation>
    <subcellularLocation>
        <location evidence="3">Endoplasmic reticulum membrane</location>
    </subcellularLocation>
    <subcellularLocation>
        <location evidence="2">Nucleus envelope</location>
    </subcellularLocation>
</comment>
<evidence type="ECO:0000256" key="5">
    <source>
        <dbReference type="ARBA" id="ARBA00022692"/>
    </source>
</evidence>
<keyword evidence="5 10" id="KW-0812">Transmembrane</keyword>
<evidence type="ECO:0000256" key="8">
    <source>
        <dbReference type="ARBA" id="ARBA00023136"/>
    </source>
</evidence>
<dbReference type="AlphaFoldDB" id="A0A8K0KWV6"/>
<reference evidence="11" key="2">
    <citation type="submission" date="2017-10" db="EMBL/GenBank/DDBJ databases">
        <title>Ladona fulva Genome sequencing and assembly.</title>
        <authorList>
            <person name="Murali S."/>
            <person name="Richards S."/>
            <person name="Bandaranaike D."/>
            <person name="Bellair M."/>
            <person name="Blankenburg K."/>
            <person name="Chao H."/>
            <person name="Dinh H."/>
            <person name="Doddapaneni H."/>
            <person name="Dugan-Rocha S."/>
            <person name="Elkadiri S."/>
            <person name="Gnanaolivu R."/>
            <person name="Hernandez B."/>
            <person name="Skinner E."/>
            <person name="Javaid M."/>
            <person name="Lee S."/>
            <person name="Li M."/>
            <person name="Ming W."/>
            <person name="Munidasa M."/>
            <person name="Muniz J."/>
            <person name="Nguyen L."/>
            <person name="Hughes D."/>
            <person name="Osuji N."/>
            <person name="Pu L.-L."/>
            <person name="Puazo M."/>
            <person name="Qu C."/>
            <person name="Quiroz J."/>
            <person name="Raj R."/>
            <person name="Weissenberger G."/>
            <person name="Xin Y."/>
            <person name="Zou X."/>
            <person name="Han Y."/>
            <person name="Worley K."/>
            <person name="Muzny D."/>
            <person name="Gibbs R."/>
        </authorList>
    </citation>
    <scope>NUCLEOTIDE SEQUENCE</scope>
    <source>
        <strain evidence="11">Sampled in the wild</strain>
    </source>
</reference>
<evidence type="ECO:0000256" key="2">
    <source>
        <dbReference type="ARBA" id="ARBA00004259"/>
    </source>
</evidence>
<keyword evidence="12" id="KW-1185">Reference proteome</keyword>
<reference evidence="11" key="1">
    <citation type="submission" date="2013-04" db="EMBL/GenBank/DDBJ databases">
        <authorList>
            <person name="Qu J."/>
            <person name="Murali S.C."/>
            <person name="Bandaranaike D."/>
            <person name="Bellair M."/>
            <person name="Blankenburg K."/>
            <person name="Chao H."/>
            <person name="Dinh H."/>
            <person name="Doddapaneni H."/>
            <person name="Downs B."/>
            <person name="Dugan-Rocha S."/>
            <person name="Elkadiri S."/>
            <person name="Gnanaolivu R.D."/>
            <person name="Hernandez B."/>
            <person name="Javaid M."/>
            <person name="Jayaseelan J.C."/>
            <person name="Lee S."/>
            <person name="Li M."/>
            <person name="Ming W."/>
            <person name="Munidasa M."/>
            <person name="Muniz J."/>
            <person name="Nguyen L."/>
            <person name="Ongeri F."/>
            <person name="Osuji N."/>
            <person name="Pu L.-L."/>
            <person name="Puazo M."/>
            <person name="Qu C."/>
            <person name="Quiroz J."/>
            <person name="Raj R."/>
            <person name="Weissenberger G."/>
            <person name="Xin Y."/>
            <person name="Zou X."/>
            <person name="Han Y."/>
            <person name="Richards S."/>
            <person name="Worley K."/>
            <person name="Muzny D."/>
            <person name="Gibbs R."/>
        </authorList>
    </citation>
    <scope>NUCLEOTIDE SEQUENCE</scope>
    <source>
        <strain evidence="11">Sampled in the wild</strain>
    </source>
</reference>
<dbReference type="EMBL" id="KZ309704">
    <property type="protein sequence ID" value="KAG8239563.1"/>
    <property type="molecule type" value="Genomic_DNA"/>
</dbReference>
<dbReference type="GO" id="GO:0071763">
    <property type="term" value="P:nuclear membrane organization"/>
    <property type="evidence" value="ECO:0007669"/>
    <property type="project" value="TreeGrafter"/>
</dbReference>
<proteinExistence type="inferred from homology"/>
<dbReference type="GO" id="GO:0006629">
    <property type="term" value="P:lipid metabolic process"/>
    <property type="evidence" value="ECO:0007669"/>
    <property type="project" value="TreeGrafter"/>
</dbReference>
<evidence type="ECO:0000256" key="6">
    <source>
        <dbReference type="ARBA" id="ARBA00022824"/>
    </source>
</evidence>
<evidence type="ECO:0000256" key="10">
    <source>
        <dbReference type="SAM" id="Phobius"/>
    </source>
</evidence>
<dbReference type="Pfam" id="PF07787">
    <property type="entry name" value="TMEM43"/>
    <property type="match status" value="1"/>
</dbReference>
<feature type="transmembrane region" description="Helical" evidence="10">
    <location>
        <begin position="31"/>
        <end position="52"/>
    </location>
</feature>
<evidence type="ECO:0000256" key="9">
    <source>
        <dbReference type="ARBA" id="ARBA00023242"/>
    </source>
</evidence>
<name>A0A8K0KWV6_LADFU</name>
<dbReference type="GO" id="GO:0005637">
    <property type="term" value="C:nuclear inner membrane"/>
    <property type="evidence" value="ECO:0007669"/>
    <property type="project" value="TreeGrafter"/>
</dbReference>
<evidence type="ECO:0000313" key="12">
    <source>
        <dbReference type="Proteomes" id="UP000792457"/>
    </source>
</evidence>
<dbReference type="PANTHER" id="PTHR13416">
    <property type="match status" value="1"/>
</dbReference>
<dbReference type="Proteomes" id="UP000792457">
    <property type="component" value="Unassembled WGS sequence"/>
</dbReference>
<comment type="caution">
    <text evidence="11">The sequence shown here is derived from an EMBL/GenBank/DDBJ whole genome shotgun (WGS) entry which is preliminary data.</text>
</comment>
<sequence>MYRIHNPNTPGPYLSRLNVRYYPSVKEQLKASWLAAVIGSALFSGGMWLLFWNEGRAVQTTRSLEEGMSAVVSLKSTNTIIEENNKKLVHLSGPLEISEPLTEFEYGVSVPAVKLKRRVQMYQWVEEENTRKYRQGDHVHTETSYSYATEWRDKIIDSSSFSTPHGHHNLK</sequence>
<organism evidence="11 12">
    <name type="scientific">Ladona fulva</name>
    <name type="common">Scarce chaser dragonfly</name>
    <name type="synonym">Libellula fulva</name>
    <dbReference type="NCBI Taxonomy" id="123851"/>
    <lineage>
        <taxon>Eukaryota</taxon>
        <taxon>Metazoa</taxon>
        <taxon>Ecdysozoa</taxon>
        <taxon>Arthropoda</taxon>
        <taxon>Hexapoda</taxon>
        <taxon>Insecta</taxon>
        <taxon>Pterygota</taxon>
        <taxon>Palaeoptera</taxon>
        <taxon>Odonata</taxon>
        <taxon>Epiprocta</taxon>
        <taxon>Anisoptera</taxon>
        <taxon>Libelluloidea</taxon>
        <taxon>Libellulidae</taxon>
        <taxon>Ladona</taxon>
    </lineage>
</organism>
<evidence type="ECO:0000256" key="3">
    <source>
        <dbReference type="ARBA" id="ARBA00004586"/>
    </source>
</evidence>
<keyword evidence="7 10" id="KW-1133">Transmembrane helix</keyword>
<gene>
    <name evidence="11" type="ORF">J437_LFUL019057</name>
</gene>
<evidence type="ECO:0000256" key="7">
    <source>
        <dbReference type="ARBA" id="ARBA00022989"/>
    </source>
</evidence>
<dbReference type="OrthoDB" id="410725at2759"/>
<evidence type="ECO:0000313" key="11">
    <source>
        <dbReference type="EMBL" id="KAG8239563.1"/>
    </source>
</evidence>
<accession>A0A8K0KWV6</accession>
<protein>
    <submittedName>
        <fullName evidence="11">Uncharacterized protein</fullName>
    </submittedName>
</protein>
<keyword evidence="9" id="KW-0539">Nucleus</keyword>